<feature type="domain" description="HTH merR-type" evidence="5">
    <location>
        <begin position="7"/>
        <end position="72"/>
    </location>
</feature>
<dbReference type="Gene3D" id="1.10.1660.10">
    <property type="match status" value="1"/>
</dbReference>
<dbReference type="EMBL" id="MKQP01000014">
    <property type="protein sequence ID" value="OMD33245.1"/>
    <property type="molecule type" value="Genomic_DNA"/>
</dbReference>
<evidence type="ECO:0000313" key="7">
    <source>
        <dbReference type="Proteomes" id="UP000187465"/>
    </source>
</evidence>
<name>A0A1R0XDU0_9BACL</name>
<dbReference type="InterPro" id="IPR000551">
    <property type="entry name" value="MerR-type_HTH_dom"/>
</dbReference>
<evidence type="ECO:0000313" key="6">
    <source>
        <dbReference type="EMBL" id="OMD33245.1"/>
    </source>
</evidence>
<evidence type="ECO:0000256" key="4">
    <source>
        <dbReference type="ARBA" id="ARBA00023163"/>
    </source>
</evidence>
<dbReference type="InterPro" id="IPR047057">
    <property type="entry name" value="MerR_fam"/>
</dbReference>
<dbReference type="PROSITE" id="PS00552">
    <property type="entry name" value="HTH_MERR_1"/>
    <property type="match status" value="1"/>
</dbReference>
<dbReference type="PANTHER" id="PTHR30204">
    <property type="entry name" value="REDOX-CYCLING DRUG-SENSING TRANSCRIPTIONAL ACTIVATOR SOXR"/>
    <property type="match status" value="1"/>
</dbReference>
<keyword evidence="2" id="KW-0805">Transcription regulation</keyword>
<dbReference type="PROSITE" id="PS50937">
    <property type="entry name" value="HTH_MERR_2"/>
    <property type="match status" value="1"/>
</dbReference>
<keyword evidence="4" id="KW-0804">Transcription</keyword>
<reference evidence="6 7" key="1">
    <citation type="submission" date="2016-10" db="EMBL/GenBank/DDBJ databases">
        <title>Paenibacillus species isolates.</title>
        <authorList>
            <person name="Beno S.M."/>
        </authorList>
    </citation>
    <scope>NUCLEOTIDE SEQUENCE [LARGE SCALE GENOMIC DNA]</scope>
    <source>
        <strain evidence="6 7">FSL H7-0604</strain>
    </source>
</reference>
<dbReference type="Pfam" id="PF13411">
    <property type="entry name" value="MerR_1"/>
    <property type="match status" value="1"/>
</dbReference>
<evidence type="ECO:0000256" key="1">
    <source>
        <dbReference type="ARBA" id="ARBA00022491"/>
    </source>
</evidence>
<sequence length="135" mass="15269">MTEYLRGQIAKMANVNMETLRYYEELGLISTPLRSEAGYRLYSDEVLSRLVFIHNAKLCGFTLKEIKKALTKSESSGISIDDFVTVVDKKMDRVRGEIAKQEIKLTALADLRKNLLATDKHPGVQSTLEILKMDS</sequence>
<keyword evidence="3" id="KW-0238">DNA-binding</keyword>
<dbReference type="GO" id="GO:0003700">
    <property type="term" value="F:DNA-binding transcription factor activity"/>
    <property type="evidence" value="ECO:0007669"/>
    <property type="project" value="InterPro"/>
</dbReference>
<dbReference type="Proteomes" id="UP000187465">
    <property type="component" value="Unassembled WGS sequence"/>
</dbReference>
<organism evidence="6 7">
    <name type="scientific">Paenibacillus odorifer</name>
    <dbReference type="NCBI Taxonomy" id="189426"/>
    <lineage>
        <taxon>Bacteria</taxon>
        <taxon>Bacillati</taxon>
        <taxon>Bacillota</taxon>
        <taxon>Bacilli</taxon>
        <taxon>Bacillales</taxon>
        <taxon>Paenibacillaceae</taxon>
        <taxon>Paenibacillus</taxon>
    </lineage>
</organism>
<dbReference type="InterPro" id="IPR009061">
    <property type="entry name" value="DNA-bd_dom_put_sf"/>
</dbReference>
<dbReference type="PRINTS" id="PR00040">
    <property type="entry name" value="HTHMERR"/>
</dbReference>
<dbReference type="PANTHER" id="PTHR30204:SF69">
    <property type="entry name" value="MERR-FAMILY TRANSCRIPTIONAL REGULATOR"/>
    <property type="match status" value="1"/>
</dbReference>
<proteinExistence type="predicted"/>
<evidence type="ECO:0000259" key="5">
    <source>
        <dbReference type="PROSITE" id="PS50937"/>
    </source>
</evidence>
<dbReference type="RefSeq" id="WP_051491619.1">
    <property type="nucleotide sequence ID" value="NZ_CP009428.1"/>
</dbReference>
<dbReference type="SMART" id="SM00422">
    <property type="entry name" value="HTH_MERR"/>
    <property type="match status" value="1"/>
</dbReference>
<dbReference type="AlphaFoldDB" id="A0A1R0XDU0"/>
<dbReference type="GeneID" id="31570683"/>
<comment type="caution">
    <text evidence="6">The sequence shown here is derived from an EMBL/GenBank/DDBJ whole genome shotgun (WGS) entry which is preliminary data.</text>
</comment>
<dbReference type="SUPFAM" id="SSF46955">
    <property type="entry name" value="Putative DNA-binding domain"/>
    <property type="match status" value="1"/>
</dbReference>
<keyword evidence="1" id="KW-0678">Repressor</keyword>
<evidence type="ECO:0000256" key="3">
    <source>
        <dbReference type="ARBA" id="ARBA00023125"/>
    </source>
</evidence>
<dbReference type="GO" id="GO:0003677">
    <property type="term" value="F:DNA binding"/>
    <property type="evidence" value="ECO:0007669"/>
    <property type="project" value="UniProtKB-KW"/>
</dbReference>
<protein>
    <recommendedName>
        <fullName evidence="5">HTH merR-type domain-containing protein</fullName>
    </recommendedName>
</protein>
<accession>A0A1R0XDU0</accession>
<gene>
    <name evidence="6" type="ORF">BJP51_12875</name>
</gene>
<evidence type="ECO:0000256" key="2">
    <source>
        <dbReference type="ARBA" id="ARBA00023015"/>
    </source>
</evidence>